<dbReference type="PANTHER" id="PTHR34322:SF2">
    <property type="entry name" value="TRANSPOSASE IS200-LIKE DOMAIN-CONTAINING PROTEIN"/>
    <property type="match status" value="1"/>
</dbReference>
<accession>A0A517MPC9</accession>
<name>A0A517MPC9_9BACT</name>
<keyword evidence="3" id="KW-1185">Reference proteome</keyword>
<dbReference type="InterPro" id="IPR036515">
    <property type="entry name" value="Transposase_17_sf"/>
</dbReference>
<keyword evidence="1" id="KW-1133">Transmembrane helix</keyword>
<dbReference type="EMBL" id="CP036262">
    <property type="protein sequence ID" value="QDS96732.1"/>
    <property type="molecule type" value="Genomic_DNA"/>
</dbReference>
<reference evidence="2 3" key="1">
    <citation type="submission" date="2019-02" db="EMBL/GenBank/DDBJ databases">
        <title>Deep-cultivation of Planctomycetes and their phenomic and genomic characterization uncovers novel biology.</title>
        <authorList>
            <person name="Wiegand S."/>
            <person name="Jogler M."/>
            <person name="Boedeker C."/>
            <person name="Pinto D."/>
            <person name="Vollmers J."/>
            <person name="Rivas-Marin E."/>
            <person name="Kohn T."/>
            <person name="Peeters S.H."/>
            <person name="Heuer A."/>
            <person name="Rast P."/>
            <person name="Oberbeckmann S."/>
            <person name="Bunk B."/>
            <person name="Jeske O."/>
            <person name="Meyerdierks A."/>
            <person name="Storesund J.E."/>
            <person name="Kallscheuer N."/>
            <person name="Luecker S."/>
            <person name="Lage O.M."/>
            <person name="Pohl T."/>
            <person name="Merkel B.J."/>
            <person name="Hornburger P."/>
            <person name="Mueller R.-W."/>
            <person name="Bruemmer F."/>
            <person name="Labrenz M."/>
            <person name="Spormann A.M."/>
            <person name="Op den Camp H."/>
            <person name="Overmann J."/>
            <person name="Amann R."/>
            <person name="Jetten M.S.M."/>
            <person name="Mascher T."/>
            <person name="Medema M.H."/>
            <person name="Devos D.P."/>
            <person name="Kaster A.-K."/>
            <person name="Ovreas L."/>
            <person name="Rohde M."/>
            <person name="Galperin M.Y."/>
            <person name="Jogler C."/>
        </authorList>
    </citation>
    <scope>NUCLEOTIDE SEQUENCE [LARGE SCALE GENOMIC DNA]</scope>
    <source>
        <strain evidence="2 3">FF011L</strain>
    </source>
</reference>
<evidence type="ECO:0008006" key="4">
    <source>
        <dbReference type="Google" id="ProtNLM"/>
    </source>
</evidence>
<keyword evidence="1" id="KW-0472">Membrane</keyword>
<sequence length="365" mass="42001">MHGVGEMCNVNRSEVFRAKEVNVYHAMNRTSRGIYLFGIDLNSKRDYRDRRVWYRDRMALLARFFCIDVLAYSILSNHWHAILRNRPDLAAKLTPREIAIRWLSVTSRAKCRAKNGGKITESEIAKIVNDPEVVEEYRERLSNISWFVRQMCQTLSRRCNKEDGVTGRLFGNRFKLNRLPTEEEILAGMLYVDLNPIRAGLAEALDDFAEVSISERLKTLEGKTADLESWLAPLELEGEVDGQQVVVANKLTTAQIEEQVRKREALSERLGCVPMKLKAYEELLWHLAIQSRPELQASDRLPARMFRSLIELDGTAVNVEELAERHAQMGHRYASPVDLQTRTAIYQRQIADQETVPIDNTWSIV</sequence>
<dbReference type="PANTHER" id="PTHR34322">
    <property type="entry name" value="TRANSPOSASE, Y1_TNP DOMAIN-CONTAINING"/>
    <property type="match status" value="1"/>
</dbReference>
<proteinExistence type="predicted"/>
<organism evidence="2 3">
    <name type="scientific">Roseimaritima multifibrata</name>
    <dbReference type="NCBI Taxonomy" id="1930274"/>
    <lineage>
        <taxon>Bacteria</taxon>
        <taxon>Pseudomonadati</taxon>
        <taxon>Planctomycetota</taxon>
        <taxon>Planctomycetia</taxon>
        <taxon>Pirellulales</taxon>
        <taxon>Pirellulaceae</taxon>
        <taxon>Roseimaritima</taxon>
    </lineage>
</organism>
<dbReference type="Proteomes" id="UP000320672">
    <property type="component" value="Chromosome"/>
</dbReference>
<dbReference type="GO" id="GO:0006313">
    <property type="term" value="P:DNA transposition"/>
    <property type="evidence" value="ECO:0007669"/>
    <property type="project" value="InterPro"/>
</dbReference>
<evidence type="ECO:0000313" key="3">
    <source>
        <dbReference type="Proteomes" id="UP000320672"/>
    </source>
</evidence>
<keyword evidence="1" id="KW-0812">Transmembrane</keyword>
<dbReference type="KEGG" id="rml:FF011L_55450"/>
<evidence type="ECO:0000313" key="2">
    <source>
        <dbReference type="EMBL" id="QDS96732.1"/>
    </source>
</evidence>
<gene>
    <name evidence="2" type="ORF">FF011L_55450</name>
</gene>
<dbReference type="GO" id="GO:0004803">
    <property type="term" value="F:transposase activity"/>
    <property type="evidence" value="ECO:0007669"/>
    <property type="project" value="InterPro"/>
</dbReference>
<feature type="transmembrane region" description="Helical" evidence="1">
    <location>
        <begin position="58"/>
        <end position="75"/>
    </location>
</feature>
<protein>
    <recommendedName>
        <fullName evidence="4">Transposase IS200-like domain-containing protein</fullName>
    </recommendedName>
</protein>
<dbReference type="Gene3D" id="3.30.70.1290">
    <property type="entry name" value="Transposase IS200-like"/>
    <property type="match status" value="1"/>
</dbReference>
<dbReference type="AlphaFoldDB" id="A0A517MPC9"/>
<dbReference type="GO" id="GO:0003677">
    <property type="term" value="F:DNA binding"/>
    <property type="evidence" value="ECO:0007669"/>
    <property type="project" value="InterPro"/>
</dbReference>
<dbReference type="SUPFAM" id="SSF143422">
    <property type="entry name" value="Transposase IS200-like"/>
    <property type="match status" value="1"/>
</dbReference>
<evidence type="ECO:0000256" key="1">
    <source>
        <dbReference type="SAM" id="Phobius"/>
    </source>
</evidence>